<evidence type="ECO:0000313" key="2">
    <source>
        <dbReference type="Proteomes" id="UP000293092"/>
    </source>
</evidence>
<dbReference type="EMBL" id="PIQJ01000002">
    <property type="protein sequence ID" value="RZQ55671.1"/>
    <property type="molecule type" value="Genomic_DNA"/>
</dbReference>
<name>A0ACD2HGH9_9GAMM</name>
<accession>A0ACD2HGH9</accession>
<sequence>MINNLKIWLATLLLWLLSSNAQAQVATDWIQLEEHPPVQVRLLIPGKTDPEQRQVAALLQVRLAENWKTYWRTPGEGGVPPQLAWQNDSVNITDIAWRFPVPERFDVQGIETVGYQGDINFPLQISVENWQQPVALQGLLTLASCTNICVISDFPLALNFTPSELTADMDAMFAYEQAQSALPHRDHPQLSVADMVWSVSQQQLAVTVKNTAQWRQPRIFVDSLREDYADLTIELLEQHHQGNELTARFAISHWLEQPELAGEPLQVTIADELIRAELSATAHAGTVSSSTTATGWWLMVPLALLGGLILNIMPCVLPVLGLKLQSVMVAERERSQVRRQFIASALGIITSFVLLAFMLMLLKLGGHAIGWGIQFQNPYFIGGMAIVIGLFALSVSGLWTIQLPQGMQQWVATRGDQSTLGHFIQGMFATLLATPCTAPFLGTAVAFALAASNLQLLMIFIALGVGMALPWLAVALWPSVAMKLPKPGPWLKWVNRIFALLLLLTTAWLISLLGNHVSATTFTFIVAALVLLALMLAYRRFGRAGVIGAIAGAMLLSGFGLLISSWTSQPTQLQEHAWQPLEPNAIARAVAQGQVVFVDVTADWCVTCKANKIGVLLQEPVASALRADDVLLMQGDWTRPSEQITDYLRSYNRYGVPFNQVYGPGAPNGIALPVILTDNAVLEAIEQARR</sequence>
<proteinExistence type="predicted"/>
<reference evidence="1" key="1">
    <citation type="submission" date="2017-11" db="EMBL/GenBank/DDBJ databases">
        <title>Comparative genomic and phylogenomic analyses of the family Idiomarinaceae.</title>
        <authorList>
            <person name="Liu Y."/>
            <person name="Shao Z."/>
        </authorList>
    </citation>
    <scope>NUCLEOTIDE SEQUENCE</scope>
    <source>
        <strain evidence="1">PIN1</strain>
    </source>
</reference>
<keyword evidence="2" id="KW-1185">Reference proteome</keyword>
<comment type="caution">
    <text evidence="1">The sequence shown here is derived from an EMBL/GenBank/DDBJ whole genome shotgun (WGS) entry which is preliminary data.</text>
</comment>
<dbReference type="Proteomes" id="UP000293092">
    <property type="component" value="Unassembled WGS sequence"/>
</dbReference>
<gene>
    <name evidence="1" type="ORF">CWI82_09860</name>
</gene>
<organism evidence="1 2">
    <name type="scientific">Pseudidiomarina tainanensis</name>
    <dbReference type="NCBI Taxonomy" id="502365"/>
    <lineage>
        <taxon>Bacteria</taxon>
        <taxon>Pseudomonadati</taxon>
        <taxon>Pseudomonadota</taxon>
        <taxon>Gammaproteobacteria</taxon>
        <taxon>Alteromonadales</taxon>
        <taxon>Idiomarinaceae</taxon>
        <taxon>Pseudidiomarina</taxon>
    </lineage>
</organism>
<protein>
    <submittedName>
        <fullName evidence="1">Cytochrome C biogenesis protein</fullName>
    </submittedName>
</protein>
<evidence type="ECO:0000313" key="1">
    <source>
        <dbReference type="EMBL" id="RZQ55671.1"/>
    </source>
</evidence>